<feature type="chain" id="PRO_5033047001" evidence="1">
    <location>
        <begin position="19"/>
        <end position="82"/>
    </location>
</feature>
<dbReference type="AlphaFoldDB" id="A0A822ZSZ4"/>
<sequence length="82" mass="9333">MRNLVFLHLAILLVVLEAATHDFKTSQYQTLRKEVERLKVCYINHLKSKTTVCRRTGSAIDAIISDSSWQMLDIGKLSLGEN</sequence>
<dbReference type="Proteomes" id="UP000607653">
    <property type="component" value="Unassembled WGS sequence"/>
</dbReference>
<feature type="signal peptide" evidence="1">
    <location>
        <begin position="1"/>
        <end position="18"/>
    </location>
</feature>
<evidence type="ECO:0000313" key="3">
    <source>
        <dbReference type="Proteomes" id="UP000607653"/>
    </source>
</evidence>
<dbReference type="EMBL" id="DUZY01000008">
    <property type="protein sequence ID" value="DAD48372.1"/>
    <property type="molecule type" value="Genomic_DNA"/>
</dbReference>
<keyword evidence="1" id="KW-0732">Signal</keyword>
<accession>A0A822ZSZ4</accession>
<evidence type="ECO:0000313" key="2">
    <source>
        <dbReference type="EMBL" id="DAD48372.1"/>
    </source>
</evidence>
<protein>
    <submittedName>
        <fullName evidence="2">Uncharacterized protein</fullName>
    </submittedName>
</protein>
<organism evidence="2 3">
    <name type="scientific">Nelumbo nucifera</name>
    <name type="common">Sacred lotus</name>
    <dbReference type="NCBI Taxonomy" id="4432"/>
    <lineage>
        <taxon>Eukaryota</taxon>
        <taxon>Viridiplantae</taxon>
        <taxon>Streptophyta</taxon>
        <taxon>Embryophyta</taxon>
        <taxon>Tracheophyta</taxon>
        <taxon>Spermatophyta</taxon>
        <taxon>Magnoliopsida</taxon>
        <taxon>Proteales</taxon>
        <taxon>Nelumbonaceae</taxon>
        <taxon>Nelumbo</taxon>
    </lineage>
</organism>
<keyword evidence="3" id="KW-1185">Reference proteome</keyword>
<comment type="caution">
    <text evidence="2">The sequence shown here is derived from an EMBL/GenBank/DDBJ whole genome shotgun (WGS) entry which is preliminary data.</text>
</comment>
<evidence type="ECO:0000256" key="1">
    <source>
        <dbReference type="SAM" id="SignalP"/>
    </source>
</evidence>
<proteinExistence type="predicted"/>
<name>A0A822ZSZ4_NELNU</name>
<gene>
    <name evidence="2" type="ORF">HUJ06_018309</name>
</gene>
<reference evidence="2 3" key="1">
    <citation type="journal article" date="2020" name="Mol. Biol. Evol.">
        <title>Distinct Expression and Methylation Patterns for Genes with Different Fates following a Single Whole-Genome Duplication in Flowering Plants.</title>
        <authorList>
            <person name="Shi T."/>
            <person name="Rahmani R.S."/>
            <person name="Gugger P.F."/>
            <person name="Wang M."/>
            <person name="Li H."/>
            <person name="Zhang Y."/>
            <person name="Li Z."/>
            <person name="Wang Q."/>
            <person name="Van de Peer Y."/>
            <person name="Marchal K."/>
            <person name="Chen J."/>
        </authorList>
    </citation>
    <scope>NUCLEOTIDE SEQUENCE [LARGE SCALE GENOMIC DNA]</scope>
    <source>
        <tissue evidence="2">Leaf</tissue>
    </source>
</reference>